<feature type="compositionally biased region" description="Basic and acidic residues" evidence="2">
    <location>
        <begin position="694"/>
        <end position="704"/>
    </location>
</feature>
<proteinExistence type="predicted"/>
<evidence type="ECO:0000256" key="1">
    <source>
        <dbReference type="SAM" id="Coils"/>
    </source>
</evidence>
<feature type="region of interest" description="Disordered" evidence="2">
    <location>
        <begin position="639"/>
        <end position="704"/>
    </location>
</feature>
<evidence type="ECO:0000256" key="2">
    <source>
        <dbReference type="SAM" id="MobiDB-lite"/>
    </source>
</evidence>
<feature type="region of interest" description="Disordered" evidence="2">
    <location>
        <begin position="487"/>
        <end position="509"/>
    </location>
</feature>
<dbReference type="STRING" id="1262450.S3BYZ0"/>
<feature type="compositionally biased region" description="Basic and acidic residues" evidence="2">
    <location>
        <begin position="493"/>
        <end position="502"/>
    </location>
</feature>
<keyword evidence="5" id="KW-1185">Reference proteome</keyword>
<feature type="region of interest" description="Disordered" evidence="2">
    <location>
        <begin position="550"/>
        <end position="570"/>
    </location>
</feature>
<feature type="compositionally biased region" description="Basic and acidic residues" evidence="2">
    <location>
        <begin position="854"/>
        <end position="863"/>
    </location>
</feature>
<dbReference type="Proteomes" id="UP000016923">
    <property type="component" value="Unassembled WGS sequence"/>
</dbReference>
<feature type="compositionally biased region" description="Pro residues" evidence="2">
    <location>
        <begin position="654"/>
        <end position="689"/>
    </location>
</feature>
<feature type="region of interest" description="Disordered" evidence="2">
    <location>
        <begin position="785"/>
        <end position="868"/>
    </location>
</feature>
<feature type="region of interest" description="Disordered" evidence="2">
    <location>
        <begin position="1"/>
        <end position="21"/>
    </location>
</feature>
<dbReference type="EMBL" id="KE148153">
    <property type="protein sequence ID" value="EPE06494.1"/>
    <property type="molecule type" value="Genomic_DNA"/>
</dbReference>
<feature type="compositionally biased region" description="Polar residues" evidence="2">
    <location>
        <begin position="552"/>
        <end position="566"/>
    </location>
</feature>
<feature type="compositionally biased region" description="Low complexity" evidence="2">
    <location>
        <begin position="595"/>
        <end position="607"/>
    </location>
</feature>
<dbReference type="eggNOG" id="ENOG502S4RN">
    <property type="taxonomic scope" value="Eukaryota"/>
</dbReference>
<dbReference type="OMA" id="RVHCVEW"/>
<dbReference type="PANTHER" id="PTHR36721">
    <property type="entry name" value="PROLINE-RICH FAMILY PROTEIN"/>
    <property type="match status" value="1"/>
</dbReference>
<feature type="domain" description="HAUS augmin-like complex subunit 6 N-terminal" evidence="3">
    <location>
        <begin position="84"/>
        <end position="314"/>
    </location>
</feature>
<evidence type="ECO:0000313" key="4">
    <source>
        <dbReference type="EMBL" id="EPE06494.1"/>
    </source>
</evidence>
<protein>
    <recommendedName>
        <fullName evidence="3">HAUS augmin-like complex subunit 6 N-terminal domain-containing protein</fullName>
    </recommendedName>
</protein>
<feature type="region of interest" description="Disordered" evidence="2">
    <location>
        <begin position="396"/>
        <end position="455"/>
    </location>
</feature>
<dbReference type="AlphaFoldDB" id="S3BYZ0"/>
<feature type="compositionally biased region" description="Basic and acidic residues" evidence="2">
    <location>
        <begin position="785"/>
        <end position="807"/>
    </location>
</feature>
<dbReference type="PANTHER" id="PTHR36721:SF1">
    <property type="entry name" value="OS04G0446401 PROTEIN"/>
    <property type="match status" value="1"/>
</dbReference>
<gene>
    <name evidence="4" type="ORF">F503_02622</name>
</gene>
<feature type="coiled-coil region" evidence="1">
    <location>
        <begin position="273"/>
        <end position="307"/>
    </location>
</feature>
<accession>S3BYZ0</accession>
<dbReference type="OrthoDB" id="5575722at2759"/>
<evidence type="ECO:0000313" key="5">
    <source>
        <dbReference type="Proteomes" id="UP000016923"/>
    </source>
</evidence>
<dbReference type="HOGENOM" id="CLU_013984_0_0_1"/>
<dbReference type="Pfam" id="PF14661">
    <property type="entry name" value="HAUS6_N"/>
    <property type="match status" value="1"/>
</dbReference>
<feature type="compositionally biased region" description="Low complexity" evidence="2">
    <location>
        <begin position="1"/>
        <end position="15"/>
    </location>
</feature>
<dbReference type="VEuPathDB" id="FungiDB:F503_02622"/>
<evidence type="ECO:0000259" key="3">
    <source>
        <dbReference type="Pfam" id="PF14661"/>
    </source>
</evidence>
<name>S3BYZ0_OPHP1</name>
<reference evidence="4 5" key="1">
    <citation type="journal article" date="2013" name="BMC Genomics">
        <title>The genome and transcriptome of the pine saprophyte Ophiostoma piceae, and a comparison with the bark beetle-associated pine pathogen Grosmannia clavigera.</title>
        <authorList>
            <person name="Haridas S."/>
            <person name="Wang Y."/>
            <person name="Lim L."/>
            <person name="Massoumi Alamouti S."/>
            <person name="Jackman S."/>
            <person name="Docking R."/>
            <person name="Robertson G."/>
            <person name="Birol I."/>
            <person name="Bohlmann J."/>
            <person name="Breuil C."/>
        </authorList>
    </citation>
    <scope>NUCLEOTIDE SEQUENCE [LARGE SCALE GENOMIC DNA]</scope>
    <source>
        <strain evidence="4 5">UAMH 11346</strain>
    </source>
</reference>
<sequence length="926" mass="103433">MAATLPPSSSLLSRTRSGRVPTGRAVVQNGLNGHSSQISLSSLSTQSSQAHTLLSPTSASFPPASSASSTSTSIPIPTSFVAIFLSNLRLLDFDLRPDWPGITARTFSAKDATQSQKKRIQSVEWALYHLFCLWDSQGEDVRKMHPLFPPADQVQSVNLRAALLRGLEQAKKTGTLGRDAILRKTMLDECRGERFEEVLAVFSSAVLRRVMQSETDQGTAARALALEQRGYSAERTQLNGLILAHKASLSQKIRQKEKARARYKDFSELLALKERSLIRRRELETQLEEREKEREQVSDETQRQLQRLVRNNWSGSDQWMDALLYGDVRSRKDGLLSAAPDRVWRRVQAGRLSELDSGSANSGGLLDQLDRRMGAQKQRMQHWDEYSRRILGKPLSGATAATHDSGTETSKAPPKKQKHGIDLSFGAHDKLYPPSSTAGPRKGSKAKPPHNDDYASLLQGFQDELANASKPKQNSHTPLALMLQARKANGKPETSHRGRNDGGDEDDESEISDIEEHPIVQQLQEHLLEQQQQQLPQLPPHQLYIKHPLSAGRSSVGPTSEDSNSPTRRRVLLTKSSMTFSVRSFHSDDEPEPDLNLNQTQSQTQSQIRPALIEHPMPQAVRKLSGQMMGDGQTLAFRTRQQSPPIRPPRARATPPPPSHLQQTLPPPPPQPRTPSPDRSPPPPSPSPPVYYNKGDKHDYDRYNADNSQLVSTPHSITVFPPDDALSPGSLASPTQDLADQIMASMSNASPSPMKRPRHTLSLAQRTRMSMGIWDDEVEEQDTLMVRRQDTRREREGRSESRRHEATEPDEANEANEAKEEEARRESQSVRDKAAGYEDLVARTRRSMAGFEASRQKAQLERRRSQRMRPSLAPVVVANTFDSIDEDTSMLADELIGQDDAEAIFRSRPKIKMSPIPSPTRELEYD</sequence>
<dbReference type="InterPro" id="IPR028163">
    <property type="entry name" value="HAUS_6_N"/>
</dbReference>
<feature type="compositionally biased region" description="Basic and acidic residues" evidence="2">
    <location>
        <begin position="816"/>
        <end position="842"/>
    </location>
</feature>
<keyword evidence="1" id="KW-0175">Coiled coil</keyword>
<feature type="region of interest" description="Disordered" evidence="2">
    <location>
        <begin position="583"/>
        <end position="607"/>
    </location>
</feature>
<organism evidence="4 5">
    <name type="scientific">Ophiostoma piceae (strain UAMH 11346)</name>
    <name type="common">Sap stain fungus</name>
    <dbReference type="NCBI Taxonomy" id="1262450"/>
    <lineage>
        <taxon>Eukaryota</taxon>
        <taxon>Fungi</taxon>
        <taxon>Dikarya</taxon>
        <taxon>Ascomycota</taxon>
        <taxon>Pezizomycotina</taxon>
        <taxon>Sordariomycetes</taxon>
        <taxon>Sordariomycetidae</taxon>
        <taxon>Ophiostomatales</taxon>
        <taxon>Ophiostomataceae</taxon>
        <taxon>Ophiostoma</taxon>
    </lineage>
</organism>